<evidence type="ECO:0000313" key="5">
    <source>
        <dbReference type="Proteomes" id="UP000679950"/>
    </source>
</evidence>
<dbReference type="SUPFAM" id="SSF54665">
    <property type="entry name" value="CO dehydrogenase molybdoprotein N-domain-like"/>
    <property type="match status" value="1"/>
</dbReference>
<dbReference type="RefSeq" id="WP_212967203.1">
    <property type="nucleotide sequence ID" value="NZ_BORB01000041.1"/>
</dbReference>
<dbReference type="EMBL" id="BORB01000041">
    <property type="protein sequence ID" value="GIN59337.1"/>
    <property type="molecule type" value="Genomic_DNA"/>
</dbReference>
<name>A0ABQ4KN31_9BACI</name>
<gene>
    <name evidence="4" type="ORF">J8TS2_36560</name>
</gene>
<dbReference type="SMART" id="SM01008">
    <property type="entry name" value="Ald_Xan_dh_C"/>
    <property type="match status" value="1"/>
</dbReference>
<organism evidence="4 5">
    <name type="scientific">Lederbergia ruris</name>
    <dbReference type="NCBI Taxonomy" id="217495"/>
    <lineage>
        <taxon>Bacteria</taxon>
        <taxon>Bacillati</taxon>
        <taxon>Bacillota</taxon>
        <taxon>Bacilli</taxon>
        <taxon>Bacillales</taxon>
        <taxon>Bacillaceae</taxon>
        <taxon>Lederbergia</taxon>
    </lineage>
</organism>
<dbReference type="PANTHER" id="PTHR11908:SF132">
    <property type="entry name" value="ALDEHYDE OXIDASE 1-RELATED"/>
    <property type="match status" value="1"/>
</dbReference>
<dbReference type="Pfam" id="PF01315">
    <property type="entry name" value="Ald_Xan_dh_C"/>
    <property type="match status" value="1"/>
</dbReference>
<dbReference type="Gene3D" id="3.90.1170.50">
    <property type="entry name" value="Aldehyde oxidase/xanthine dehydrogenase, a/b hammerhead"/>
    <property type="match status" value="1"/>
</dbReference>
<proteinExistence type="predicted"/>
<evidence type="ECO:0000313" key="4">
    <source>
        <dbReference type="EMBL" id="GIN59337.1"/>
    </source>
</evidence>
<evidence type="ECO:0000259" key="3">
    <source>
        <dbReference type="SMART" id="SM01008"/>
    </source>
</evidence>
<dbReference type="InterPro" id="IPR000674">
    <property type="entry name" value="Ald_Oxase/Xan_DH_a/b"/>
</dbReference>
<protein>
    <recommendedName>
        <fullName evidence="3">Aldehyde oxidase/xanthine dehydrogenase a/b hammerhead domain-containing protein</fullName>
    </recommendedName>
</protein>
<keyword evidence="5" id="KW-1185">Reference proteome</keyword>
<sequence>MENQPFSLIGKPEPRIDAVEKAAGTVRYVGDFTVPGMLHAKLVTSTKAHAKIKSIDTKSAWETPGVRAIVMGDSFPYHIGPILADRPPLAFDKVRYYGEPVAIVVADQEYQAKQAALKVKVEYEPLPVVNSVQQAFEQKSEGAVPFKMRRI</sequence>
<feature type="domain" description="Aldehyde oxidase/xanthine dehydrogenase a/b hammerhead" evidence="3">
    <location>
        <begin position="23"/>
        <end position="127"/>
    </location>
</feature>
<reference evidence="4 5" key="1">
    <citation type="submission" date="2021-03" db="EMBL/GenBank/DDBJ databases">
        <title>Antimicrobial resistance genes in bacteria isolated from Japanese honey, and their potential for conferring macrolide and lincosamide resistance in the American foulbrood pathogen Paenibacillus larvae.</title>
        <authorList>
            <person name="Okamoto M."/>
            <person name="Kumagai M."/>
            <person name="Kanamori H."/>
            <person name="Takamatsu D."/>
        </authorList>
    </citation>
    <scope>NUCLEOTIDE SEQUENCE [LARGE SCALE GENOMIC DNA]</scope>
    <source>
        <strain evidence="4 5">J8TS2</strain>
    </source>
</reference>
<evidence type="ECO:0000256" key="1">
    <source>
        <dbReference type="ARBA" id="ARBA00022505"/>
    </source>
</evidence>
<keyword evidence="2" id="KW-0560">Oxidoreductase</keyword>
<keyword evidence="1" id="KW-0500">Molybdenum</keyword>
<dbReference type="InterPro" id="IPR016208">
    <property type="entry name" value="Ald_Oxase/xanthine_DH-like"/>
</dbReference>
<evidence type="ECO:0000256" key="2">
    <source>
        <dbReference type="ARBA" id="ARBA00023002"/>
    </source>
</evidence>
<dbReference type="PANTHER" id="PTHR11908">
    <property type="entry name" value="XANTHINE DEHYDROGENASE"/>
    <property type="match status" value="1"/>
</dbReference>
<dbReference type="Proteomes" id="UP000679950">
    <property type="component" value="Unassembled WGS sequence"/>
</dbReference>
<dbReference type="InterPro" id="IPR036856">
    <property type="entry name" value="Ald_Oxase/Xan_DH_a/b_sf"/>
</dbReference>
<comment type="caution">
    <text evidence="4">The sequence shown here is derived from an EMBL/GenBank/DDBJ whole genome shotgun (WGS) entry which is preliminary data.</text>
</comment>
<accession>A0ABQ4KN31</accession>